<dbReference type="SUPFAM" id="SSF56219">
    <property type="entry name" value="DNase I-like"/>
    <property type="match status" value="1"/>
</dbReference>
<keyword evidence="3" id="KW-1185">Reference proteome</keyword>
<dbReference type="GO" id="GO:0000175">
    <property type="term" value="F:3'-5'-RNA exonuclease activity"/>
    <property type="evidence" value="ECO:0007669"/>
    <property type="project" value="TreeGrafter"/>
</dbReference>
<accession>A0A7W3IUK1</accession>
<evidence type="ECO:0000259" key="1">
    <source>
        <dbReference type="Pfam" id="PF03372"/>
    </source>
</evidence>
<keyword evidence="2" id="KW-0378">Hydrolase</keyword>
<dbReference type="PANTHER" id="PTHR12121:SF36">
    <property type="entry name" value="ENDONUCLEASE_EXONUCLEASE_PHOSPHATASE DOMAIN-CONTAINING PROTEIN"/>
    <property type="match status" value="1"/>
</dbReference>
<evidence type="ECO:0000313" key="2">
    <source>
        <dbReference type="EMBL" id="MBA8795533.1"/>
    </source>
</evidence>
<comment type="caution">
    <text evidence="2">The sequence shown here is derived from an EMBL/GenBank/DDBJ whole genome shotgun (WGS) entry which is preliminary data.</text>
</comment>
<evidence type="ECO:0000313" key="3">
    <source>
        <dbReference type="Proteomes" id="UP000523079"/>
    </source>
</evidence>
<feature type="domain" description="Endonuclease/exonuclease/phosphatase" evidence="1">
    <location>
        <begin position="17"/>
        <end position="261"/>
    </location>
</feature>
<gene>
    <name evidence="2" type="ORF">FHX74_003169</name>
</gene>
<protein>
    <submittedName>
        <fullName evidence="2">Endonuclease/exonuclease/phosphatase family metal-dependent hydrolase</fullName>
    </submittedName>
</protein>
<name>A0A7W3IUK1_9ACTN</name>
<dbReference type="RefSeq" id="WP_182561144.1">
    <property type="nucleotide sequence ID" value="NZ_JACGWT010000005.1"/>
</dbReference>
<dbReference type="InterPro" id="IPR036691">
    <property type="entry name" value="Endo/exonu/phosph_ase_sf"/>
</dbReference>
<dbReference type="InterPro" id="IPR005135">
    <property type="entry name" value="Endo/exonuclease/phosphatase"/>
</dbReference>
<dbReference type="EMBL" id="JACGWT010000005">
    <property type="protein sequence ID" value="MBA8795533.1"/>
    <property type="molecule type" value="Genomic_DNA"/>
</dbReference>
<dbReference type="GO" id="GO:0004519">
    <property type="term" value="F:endonuclease activity"/>
    <property type="evidence" value="ECO:0007669"/>
    <property type="project" value="UniProtKB-KW"/>
</dbReference>
<dbReference type="AlphaFoldDB" id="A0A7W3IUK1"/>
<dbReference type="Gene3D" id="3.60.10.10">
    <property type="entry name" value="Endonuclease/exonuclease/phosphatase"/>
    <property type="match status" value="1"/>
</dbReference>
<dbReference type="PANTHER" id="PTHR12121">
    <property type="entry name" value="CARBON CATABOLITE REPRESSOR PROTEIN 4"/>
    <property type="match status" value="1"/>
</dbReference>
<keyword evidence="2" id="KW-0269">Exonuclease</keyword>
<dbReference type="CDD" id="cd09083">
    <property type="entry name" value="EEP-1"/>
    <property type="match status" value="1"/>
</dbReference>
<keyword evidence="2" id="KW-0540">Nuclease</keyword>
<dbReference type="Proteomes" id="UP000523079">
    <property type="component" value="Unassembled WGS sequence"/>
</dbReference>
<organism evidence="2 3">
    <name type="scientific">Microlunatus kandeliicorticis</name>
    <dbReference type="NCBI Taxonomy" id="1759536"/>
    <lineage>
        <taxon>Bacteria</taxon>
        <taxon>Bacillati</taxon>
        <taxon>Actinomycetota</taxon>
        <taxon>Actinomycetes</taxon>
        <taxon>Propionibacteriales</taxon>
        <taxon>Propionibacteriaceae</taxon>
        <taxon>Microlunatus</taxon>
    </lineage>
</organism>
<dbReference type="Pfam" id="PF03372">
    <property type="entry name" value="Exo_endo_phos"/>
    <property type="match status" value="1"/>
</dbReference>
<proteinExistence type="predicted"/>
<dbReference type="InterPro" id="IPR050410">
    <property type="entry name" value="CCR4/nocturin_mRNA_transcr"/>
</dbReference>
<sequence length="270" mass="29454">MSAPGGSGSASTLTVVSYNLRYATADDGHPWSSRRGPMLELLRELAPDVLGTQEGLDFALAELVEGLPGRYGWVGRGRGVRPDESEFGAVFYDTTRFDVVRVAYRWLSDDPEVPGSMTWGNDLPRMITHVTLLERRTGRELEVVNTHLDHVPDDAVRLRSVAMITDYLGPLLDAGRAVVVTGDFNASAGSSRVYERFAAGRLVDAVAGAEEVGPLPCSCPSYEPPEPDGDRIDWVFTSPALHPLTSRVVDTAPGGIWPSDHLPVEVRLRW</sequence>
<keyword evidence="2" id="KW-0255">Endonuclease</keyword>
<reference evidence="2 3" key="1">
    <citation type="submission" date="2020-07" db="EMBL/GenBank/DDBJ databases">
        <title>Sequencing the genomes of 1000 actinobacteria strains.</title>
        <authorList>
            <person name="Klenk H.-P."/>
        </authorList>
    </citation>
    <scope>NUCLEOTIDE SEQUENCE [LARGE SCALE GENOMIC DNA]</scope>
    <source>
        <strain evidence="2 3">DSM 100723</strain>
    </source>
</reference>